<dbReference type="InterPro" id="IPR036388">
    <property type="entry name" value="WH-like_DNA-bd_sf"/>
</dbReference>
<feature type="domain" description="HTH arsR-type" evidence="5">
    <location>
        <begin position="27"/>
        <end position="122"/>
    </location>
</feature>
<dbReference type="InterPro" id="IPR001845">
    <property type="entry name" value="HTH_ArsR_DNA-bd_dom"/>
</dbReference>
<dbReference type="InterPro" id="IPR036390">
    <property type="entry name" value="WH_DNA-bd_sf"/>
</dbReference>
<dbReference type="CDD" id="cd00090">
    <property type="entry name" value="HTH_ARSR"/>
    <property type="match status" value="1"/>
</dbReference>
<evidence type="ECO:0000259" key="5">
    <source>
        <dbReference type="PROSITE" id="PS50987"/>
    </source>
</evidence>
<reference evidence="7" key="1">
    <citation type="journal article" date="2019" name="Int. J. Syst. Evol. Microbiol.">
        <title>The Global Catalogue of Microorganisms (GCM) 10K type strain sequencing project: providing services to taxonomists for standard genome sequencing and annotation.</title>
        <authorList>
            <consortium name="The Broad Institute Genomics Platform"/>
            <consortium name="The Broad Institute Genome Sequencing Center for Infectious Disease"/>
            <person name="Wu L."/>
            <person name="Ma J."/>
        </authorList>
    </citation>
    <scope>NUCLEOTIDE SEQUENCE [LARGE SCALE GENOMIC DNA]</scope>
    <source>
        <strain evidence="7">JCM 16924</strain>
    </source>
</reference>
<dbReference type="PANTHER" id="PTHR33154">
    <property type="entry name" value="TRANSCRIPTIONAL REGULATOR, ARSR FAMILY"/>
    <property type="match status" value="1"/>
</dbReference>
<dbReference type="Gene3D" id="1.10.10.10">
    <property type="entry name" value="Winged helix-like DNA-binding domain superfamily/Winged helix DNA-binding domain"/>
    <property type="match status" value="1"/>
</dbReference>
<protein>
    <recommendedName>
        <fullName evidence="5">HTH arsR-type domain-containing protein</fullName>
    </recommendedName>
</protein>
<feature type="compositionally biased region" description="Low complexity" evidence="4">
    <location>
        <begin position="123"/>
        <end position="137"/>
    </location>
</feature>
<evidence type="ECO:0000256" key="1">
    <source>
        <dbReference type="ARBA" id="ARBA00023015"/>
    </source>
</evidence>
<dbReference type="PANTHER" id="PTHR33154:SF18">
    <property type="entry name" value="ARSENICAL RESISTANCE OPERON REPRESSOR"/>
    <property type="match status" value="1"/>
</dbReference>
<dbReference type="InterPro" id="IPR051081">
    <property type="entry name" value="HTH_MetalResp_TranReg"/>
</dbReference>
<dbReference type="Proteomes" id="UP001500456">
    <property type="component" value="Unassembled WGS sequence"/>
</dbReference>
<dbReference type="SMART" id="SM00418">
    <property type="entry name" value="HTH_ARSR"/>
    <property type="match status" value="1"/>
</dbReference>
<name>A0ABP7RSU4_9ACTN</name>
<dbReference type="NCBIfam" id="NF033788">
    <property type="entry name" value="HTH_metalloreg"/>
    <property type="match status" value="1"/>
</dbReference>
<sequence>MHLVPADRADRRTIDGHRVCDAIAAIGEPGHVRAWADRFSLLADPKRLALLLALHRTGPLAVSDLAIATGMNDPAVSQALRLLRAAGVVEGEKEGRIVRYRVVDADIASLLLSARPAFEDEALSGPTAGSGGAAPRDGTGRGGGGESRVLSPKPERRPG</sequence>
<proteinExistence type="predicted"/>
<keyword evidence="3" id="KW-0804">Transcription</keyword>
<dbReference type="Pfam" id="PF01022">
    <property type="entry name" value="HTH_5"/>
    <property type="match status" value="1"/>
</dbReference>
<keyword evidence="1" id="KW-0805">Transcription regulation</keyword>
<evidence type="ECO:0000256" key="3">
    <source>
        <dbReference type="ARBA" id="ARBA00023163"/>
    </source>
</evidence>
<comment type="caution">
    <text evidence="6">The sequence shown here is derived from an EMBL/GenBank/DDBJ whole genome shotgun (WGS) entry which is preliminary data.</text>
</comment>
<dbReference type="PROSITE" id="PS50987">
    <property type="entry name" value="HTH_ARSR_2"/>
    <property type="match status" value="1"/>
</dbReference>
<dbReference type="InterPro" id="IPR011991">
    <property type="entry name" value="ArsR-like_HTH"/>
</dbReference>
<dbReference type="RefSeq" id="WP_411152307.1">
    <property type="nucleotide sequence ID" value="NZ_BAAAZX010000013.1"/>
</dbReference>
<accession>A0ABP7RSU4</accession>
<dbReference type="SUPFAM" id="SSF46785">
    <property type="entry name" value="Winged helix' DNA-binding domain"/>
    <property type="match status" value="1"/>
</dbReference>
<evidence type="ECO:0000313" key="6">
    <source>
        <dbReference type="EMBL" id="GAA4001750.1"/>
    </source>
</evidence>
<gene>
    <name evidence="6" type="ORF">GCM10022232_45410</name>
</gene>
<evidence type="ECO:0000256" key="4">
    <source>
        <dbReference type="SAM" id="MobiDB-lite"/>
    </source>
</evidence>
<dbReference type="EMBL" id="BAAAZX010000013">
    <property type="protein sequence ID" value="GAA4001750.1"/>
    <property type="molecule type" value="Genomic_DNA"/>
</dbReference>
<feature type="region of interest" description="Disordered" evidence="4">
    <location>
        <begin position="121"/>
        <end position="159"/>
    </location>
</feature>
<dbReference type="PRINTS" id="PR00778">
    <property type="entry name" value="HTHARSR"/>
</dbReference>
<keyword evidence="2" id="KW-0238">DNA-binding</keyword>
<evidence type="ECO:0000313" key="7">
    <source>
        <dbReference type="Proteomes" id="UP001500456"/>
    </source>
</evidence>
<evidence type="ECO:0000256" key="2">
    <source>
        <dbReference type="ARBA" id="ARBA00023125"/>
    </source>
</evidence>
<keyword evidence="7" id="KW-1185">Reference proteome</keyword>
<organism evidence="6 7">
    <name type="scientific">Streptomyces plumbiresistens</name>
    <dbReference type="NCBI Taxonomy" id="511811"/>
    <lineage>
        <taxon>Bacteria</taxon>
        <taxon>Bacillati</taxon>
        <taxon>Actinomycetota</taxon>
        <taxon>Actinomycetes</taxon>
        <taxon>Kitasatosporales</taxon>
        <taxon>Streptomycetaceae</taxon>
        <taxon>Streptomyces</taxon>
    </lineage>
</organism>